<proteinExistence type="predicted"/>
<evidence type="ECO:0000256" key="1">
    <source>
        <dbReference type="SAM" id="MobiDB-lite"/>
    </source>
</evidence>
<dbReference type="EMBL" id="EQ973944">
    <property type="protein sequence ID" value="EEF37701.1"/>
    <property type="molecule type" value="Genomic_DNA"/>
</dbReference>
<evidence type="ECO:0000313" key="2">
    <source>
        <dbReference type="EMBL" id="EEF37701.1"/>
    </source>
</evidence>
<organism evidence="2 3">
    <name type="scientific">Ricinus communis</name>
    <name type="common">Castor bean</name>
    <dbReference type="NCBI Taxonomy" id="3988"/>
    <lineage>
        <taxon>Eukaryota</taxon>
        <taxon>Viridiplantae</taxon>
        <taxon>Streptophyta</taxon>
        <taxon>Embryophyta</taxon>
        <taxon>Tracheophyta</taxon>
        <taxon>Spermatophyta</taxon>
        <taxon>Magnoliopsida</taxon>
        <taxon>eudicotyledons</taxon>
        <taxon>Gunneridae</taxon>
        <taxon>Pentapetalae</taxon>
        <taxon>rosids</taxon>
        <taxon>fabids</taxon>
        <taxon>Malpighiales</taxon>
        <taxon>Euphorbiaceae</taxon>
        <taxon>Acalyphoideae</taxon>
        <taxon>Acalypheae</taxon>
        <taxon>Ricinus</taxon>
    </lineage>
</organism>
<keyword evidence="3" id="KW-1185">Reference proteome</keyword>
<evidence type="ECO:0000313" key="3">
    <source>
        <dbReference type="Proteomes" id="UP000008311"/>
    </source>
</evidence>
<dbReference type="AlphaFoldDB" id="B9SFB3"/>
<feature type="region of interest" description="Disordered" evidence="1">
    <location>
        <begin position="1"/>
        <end position="51"/>
    </location>
</feature>
<feature type="compositionally biased region" description="Basic and acidic residues" evidence="1">
    <location>
        <begin position="1"/>
        <end position="27"/>
    </location>
</feature>
<sequence>MASTSTKRDHEPDKENECESKKARTGDTADTDSPKLQLPKKRAVLNPADCN</sequence>
<name>B9SFB3_RICCO</name>
<gene>
    <name evidence="2" type="ORF">RCOM_1095850</name>
</gene>
<accession>B9SFB3</accession>
<dbReference type="InParanoid" id="B9SFB3"/>
<reference evidence="3" key="1">
    <citation type="journal article" date="2010" name="Nat. Biotechnol.">
        <title>Draft genome sequence of the oilseed species Ricinus communis.</title>
        <authorList>
            <person name="Chan A.P."/>
            <person name="Crabtree J."/>
            <person name="Zhao Q."/>
            <person name="Lorenzi H."/>
            <person name="Orvis J."/>
            <person name="Puiu D."/>
            <person name="Melake-Berhan A."/>
            <person name="Jones K.M."/>
            <person name="Redman J."/>
            <person name="Chen G."/>
            <person name="Cahoon E.B."/>
            <person name="Gedil M."/>
            <person name="Stanke M."/>
            <person name="Haas B.J."/>
            <person name="Wortman J.R."/>
            <person name="Fraser-Liggett C.M."/>
            <person name="Ravel J."/>
            <person name="Rabinowicz P.D."/>
        </authorList>
    </citation>
    <scope>NUCLEOTIDE SEQUENCE [LARGE SCALE GENOMIC DNA]</scope>
    <source>
        <strain evidence="3">cv. Hale</strain>
    </source>
</reference>
<dbReference type="Proteomes" id="UP000008311">
    <property type="component" value="Unassembled WGS sequence"/>
</dbReference>
<protein>
    <submittedName>
        <fullName evidence="2">Uncharacterized protein</fullName>
    </submittedName>
</protein>